<feature type="region of interest" description="Disordered" evidence="2">
    <location>
        <begin position="1"/>
        <end position="65"/>
    </location>
</feature>
<keyword evidence="4" id="KW-1185">Reference proteome</keyword>
<feature type="compositionally biased region" description="Basic residues" evidence="2">
    <location>
        <begin position="43"/>
        <end position="57"/>
    </location>
</feature>
<reference evidence="3" key="1">
    <citation type="journal article" date="2020" name="Stud. Mycol.">
        <title>101 Dothideomycetes genomes: a test case for predicting lifestyles and emergence of pathogens.</title>
        <authorList>
            <person name="Haridas S."/>
            <person name="Albert R."/>
            <person name="Binder M."/>
            <person name="Bloem J."/>
            <person name="Labutti K."/>
            <person name="Salamov A."/>
            <person name="Andreopoulos B."/>
            <person name="Baker S."/>
            <person name="Barry K."/>
            <person name="Bills G."/>
            <person name="Bluhm B."/>
            <person name="Cannon C."/>
            <person name="Castanera R."/>
            <person name="Culley D."/>
            <person name="Daum C."/>
            <person name="Ezra D."/>
            <person name="Gonzalez J."/>
            <person name="Henrissat B."/>
            <person name="Kuo A."/>
            <person name="Liang C."/>
            <person name="Lipzen A."/>
            <person name="Lutzoni F."/>
            <person name="Magnuson J."/>
            <person name="Mondo S."/>
            <person name="Nolan M."/>
            <person name="Ohm R."/>
            <person name="Pangilinan J."/>
            <person name="Park H.-J."/>
            <person name="Ramirez L."/>
            <person name="Alfaro M."/>
            <person name="Sun H."/>
            <person name="Tritt A."/>
            <person name="Yoshinaga Y."/>
            <person name="Zwiers L.-H."/>
            <person name="Turgeon B."/>
            <person name="Goodwin S."/>
            <person name="Spatafora J."/>
            <person name="Crous P."/>
            <person name="Grigoriev I."/>
        </authorList>
    </citation>
    <scope>NUCLEOTIDE SEQUENCE</scope>
    <source>
        <strain evidence="3">CBS 130266</strain>
    </source>
</reference>
<organism evidence="3 4">
    <name type="scientific">Tothia fuscella</name>
    <dbReference type="NCBI Taxonomy" id="1048955"/>
    <lineage>
        <taxon>Eukaryota</taxon>
        <taxon>Fungi</taxon>
        <taxon>Dikarya</taxon>
        <taxon>Ascomycota</taxon>
        <taxon>Pezizomycotina</taxon>
        <taxon>Dothideomycetes</taxon>
        <taxon>Pleosporomycetidae</taxon>
        <taxon>Venturiales</taxon>
        <taxon>Cylindrosympodiaceae</taxon>
        <taxon>Tothia</taxon>
    </lineage>
</organism>
<dbReference type="EMBL" id="MU007028">
    <property type="protein sequence ID" value="KAF2432076.1"/>
    <property type="molecule type" value="Genomic_DNA"/>
</dbReference>
<evidence type="ECO:0008006" key="5">
    <source>
        <dbReference type="Google" id="ProtNLM"/>
    </source>
</evidence>
<evidence type="ECO:0000313" key="3">
    <source>
        <dbReference type="EMBL" id="KAF2432076.1"/>
    </source>
</evidence>
<gene>
    <name evidence="3" type="ORF">EJ08DRAFT_732822</name>
</gene>
<evidence type="ECO:0000256" key="1">
    <source>
        <dbReference type="SAM" id="Coils"/>
    </source>
</evidence>
<dbReference type="InterPro" id="IPR025212">
    <property type="entry name" value="CAD_CENP-Q"/>
</dbReference>
<dbReference type="OrthoDB" id="2420947at2759"/>
<dbReference type="Pfam" id="PF13094">
    <property type="entry name" value="CENP-Q"/>
    <property type="match status" value="1"/>
</dbReference>
<protein>
    <recommendedName>
        <fullName evidence="5">CENP-Q, a CENPA-CAD centromere complex subunit-domain-containing protein</fullName>
    </recommendedName>
</protein>
<accession>A0A9P4NUR1</accession>
<dbReference type="AlphaFoldDB" id="A0A9P4NUR1"/>
<dbReference type="Proteomes" id="UP000800235">
    <property type="component" value="Unassembled WGS sequence"/>
</dbReference>
<name>A0A9P4NUR1_9PEZI</name>
<comment type="caution">
    <text evidence="3">The sequence shown here is derived from an EMBL/GenBank/DDBJ whole genome shotgun (WGS) entry which is preliminary data.</text>
</comment>
<keyword evidence="1" id="KW-0175">Coiled coil</keyword>
<feature type="region of interest" description="Disordered" evidence="2">
    <location>
        <begin position="275"/>
        <end position="296"/>
    </location>
</feature>
<sequence length="296" mass="33411">MSKKAAAKPSQKEPPEPQPTNPKKRKSTHQEPTTTEDAPPQPKRPRTRKFPHLKPQTRRIPQETISTQWKRLAEPSQRQVRELFLRAKRTSLNGIRDPRRRTEAESAVSAMVRKLERQLPRMPFPPRVKEGSFCLDGIVGGNRALEAEETVVGHSIDLLKGEIEREERRLERRREILAELEAEEVEEEDAGSQRQASHPLLEKYKASKLHDDADAIGLIERPVRDSFFDSPDPELQPLITQLGSHLDNIQANTAQLDGLSNALTSAEAALNVGRRAGKLKSSRQDDVSNLPAERPI</sequence>
<proteinExistence type="predicted"/>
<evidence type="ECO:0000313" key="4">
    <source>
        <dbReference type="Proteomes" id="UP000800235"/>
    </source>
</evidence>
<evidence type="ECO:0000256" key="2">
    <source>
        <dbReference type="SAM" id="MobiDB-lite"/>
    </source>
</evidence>
<feature type="coiled-coil region" evidence="1">
    <location>
        <begin position="156"/>
        <end position="190"/>
    </location>
</feature>